<evidence type="ECO:0000256" key="5">
    <source>
        <dbReference type="ARBA" id="ARBA00023274"/>
    </source>
</evidence>
<dbReference type="Gene3D" id="3.30.70.330">
    <property type="match status" value="1"/>
</dbReference>
<dbReference type="GO" id="GO:0003735">
    <property type="term" value="F:structural constituent of ribosome"/>
    <property type="evidence" value="ECO:0007669"/>
    <property type="project" value="InterPro"/>
</dbReference>
<dbReference type="FunFam" id="3.30.70.330:FF:000001">
    <property type="entry name" value="50S ribosomal protein L23"/>
    <property type="match status" value="1"/>
</dbReference>
<accession>A0A444IT45</accession>
<dbReference type="PANTHER" id="PTHR11620">
    <property type="entry name" value="60S RIBOSOMAL PROTEIN L23A"/>
    <property type="match status" value="1"/>
</dbReference>
<comment type="similarity">
    <text evidence="1 6">Belongs to the universal ribosomal protein uL23 family.</text>
</comment>
<keyword evidence="5 6" id="KW-0687">Ribonucleoprotein</keyword>
<dbReference type="InterPro" id="IPR013025">
    <property type="entry name" value="Ribosomal_uL23-like"/>
</dbReference>
<reference evidence="7 8" key="1">
    <citation type="submission" date="2017-01" db="EMBL/GenBank/DDBJ databases">
        <title>The cable genome- insights into the physiology and evolution of filamentous bacteria capable of sulfide oxidation via long distance electron transfer.</title>
        <authorList>
            <person name="Schreiber L."/>
            <person name="Bjerg J.T."/>
            <person name="Boggild A."/>
            <person name="Van De Vossenberg J."/>
            <person name="Meysman F."/>
            <person name="Nielsen L.P."/>
            <person name="Schramm A."/>
            <person name="Kjeldsen K.U."/>
        </authorList>
    </citation>
    <scope>NUCLEOTIDE SEQUENCE [LARGE SCALE GENOMIC DNA]</scope>
    <source>
        <strain evidence="7">MCF</strain>
    </source>
</reference>
<comment type="subunit">
    <text evidence="6">Part of the 50S ribosomal subunit. Contacts protein L29, and trigger factor when it is bound to the ribosome.</text>
</comment>
<dbReference type="GO" id="GO:0019843">
    <property type="term" value="F:rRNA binding"/>
    <property type="evidence" value="ECO:0007669"/>
    <property type="project" value="UniProtKB-UniRule"/>
</dbReference>
<keyword evidence="2 6" id="KW-0699">rRNA-binding</keyword>
<dbReference type="NCBIfam" id="NF004359">
    <property type="entry name" value="PRK05738.1-3"/>
    <property type="match status" value="1"/>
</dbReference>
<dbReference type="InterPro" id="IPR012678">
    <property type="entry name" value="Ribosomal_uL23/eL15/eS24_sf"/>
</dbReference>
<organism evidence="7 8">
    <name type="scientific">Candidatus Electrothrix aarhusensis</name>
    <dbReference type="NCBI Taxonomy" id="1859131"/>
    <lineage>
        <taxon>Bacteria</taxon>
        <taxon>Pseudomonadati</taxon>
        <taxon>Thermodesulfobacteriota</taxon>
        <taxon>Desulfobulbia</taxon>
        <taxon>Desulfobulbales</taxon>
        <taxon>Desulfobulbaceae</taxon>
        <taxon>Candidatus Electrothrix</taxon>
    </lineage>
</organism>
<dbReference type="Pfam" id="PF00276">
    <property type="entry name" value="Ribosomal_L23"/>
    <property type="match status" value="1"/>
</dbReference>
<proteinExistence type="inferred from homology"/>
<evidence type="ECO:0000313" key="7">
    <source>
        <dbReference type="EMBL" id="RWX44079.1"/>
    </source>
</evidence>
<dbReference type="Proteomes" id="UP000287853">
    <property type="component" value="Unassembled WGS sequence"/>
</dbReference>
<evidence type="ECO:0000256" key="1">
    <source>
        <dbReference type="ARBA" id="ARBA00006700"/>
    </source>
</evidence>
<evidence type="ECO:0000256" key="3">
    <source>
        <dbReference type="ARBA" id="ARBA00022884"/>
    </source>
</evidence>
<evidence type="ECO:0000313" key="8">
    <source>
        <dbReference type="Proteomes" id="UP000287853"/>
    </source>
</evidence>
<protein>
    <recommendedName>
        <fullName evidence="6">Large ribosomal subunit protein uL23</fullName>
    </recommendedName>
</protein>
<evidence type="ECO:0000256" key="6">
    <source>
        <dbReference type="HAMAP-Rule" id="MF_01369"/>
    </source>
</evidence>
<keyword evidence="4 6" id="KW-0689">Ribosomal protein</keyword>
<comment type="caution">
    <text evidence="7">The sequence shown here is derived from an EMBL/GenBank/DDBJ whole genome shotgun (WGS) entry which is preliminary data.</text>
</comment>
<dbReference type="SUPFAM" id="SSF54189">
    <property type="entry name" value="Ribosomal proteins S24e, L23 and L15e"/>
    <property type="match status" value="1"/>
</dbReference>
<dbReference type="GO" id="GO:0006412">
    <property type="term" value="P:translation"/>
    <property type="evidence" value="ECO:0007669"/>
    <property type="project" value="UniProtKB-UniRule"/>
</dbReference>
<dbReference type="GO" id="GO:0005840">
    <property type="term" value="C:ribosome"/>
    <property type="evidence" value="ECO:0007669"/>
    <property type="project" value="UniProtKB-KW"/>
</dbReference>
<sequence>MKVLHNIVKSPCLTEKASRLQEAHGAIVFRVDPRANKIEIGQAVEQLFDVKVAAVRTTMVRGKKKRVGLKSVGRTSDWKKAYITLSEGEIDFLAEL</sequence>
<dbReference type="EMBL" id="MTKO01000102">
    <property type="protein sequence ID" value="RWX44079.1"/>
    <property type="molecule type" value="Genomic_DNA"/>
</dbReference>
<dbReference type="NCBIfam" id="NF004363">
    <property type="entry name" value="PRK05738.2-4"/>
    <property type="match status" value="1"/>
</dbReference>
<evidence type="ECO:0000256" key="4">
    <source>
        <dbReference type="ARBA" id="ARBA00022980"/>
    </source>
</evidence>
<evidence type="ECO:0000256" key="2">
    <source>
        <dbReference type="ARBA" id="ARBA00022730"/>
    </source>
</evidence>
<dbReference type="HAMAP" id="MF_01369_B">
    <property type="entry name" value="Ribosomal_uL23_B"/>
    <property type="match status" value="1"/>
</dbReference>
<keyword evidence="8" id="KW-1185">Reference proteome</keyword>
<name>A0A444IT45_9BACT</name>
<gene>
    <name evidence="6" type="primary">rplW</name>
    <name evidence="7" type="ORF">H206_01119</name>
</gene>
<comment type="function">
    <text evidence="6">One of the early assembly proteins it binds 23S rRNA. One of the proteins that surrounds the polypeptide exit tunnel on the outside of the ribosome. Forms the main docking site for trigger factor binding to the ribosome.</text>
</comment>
<dbReference type="AlphaFoldDB" id="A0A444IT45"/>
<dbReference type="InterPro" id="IPR012677">
    <property type="entry name" value="Nucleotide-bd_a/b_plait_sf"/>
</dbReference>
<keyword evidence="3 6" id="KW-0694">RNA-binding</keyword>
<dbReference type="GO" id="GO:1990904">
    <property type="term" value="C:ribonucleoprotein complex"/>
    <property type="evidence" value="ECO:0007669"/>
    <property type="project" value="UniProtKB-KW"/>
</dbReference>